<dbReference type="InterPro" id="IPR037401">
    <property type="entry name" value="SnoaL-like"/>
</dbReference>
<dbReference type="Pfam" id="PF13577">
    <property type="entry name" value="SnoaL_4"/>
    <property type="match status" value="1"/>
</dbReference>
<dbReference type="AlphaFoldDB" id="A0A427YRL6"/>
<dbReference type="Gene3D" id="3.10.450.50">
    <property type="match status" value="1"/>
</dbReference>
<name>A0A427YRL6_9TREE</name>
<proteinExistence type="predicted"/>
<sequence>MPTAWGDCPPLYNGASSIINGTTQDKLDRIAIREVCEGWPTHRDAQEWPRFRNLFTEDGYVFTTWSGGCSIDDFIKVSKEGFKNGDRIMHECCGFTCELKGDRAVGKLKTVDMPRCAGGLGQPKPSADPTPAHHPAVQASWRRQAGRSRGGRRVSEPVHIPSGERPEGDWKCAYYKVFYEKDKMIPVDPRKVPWLDDDKLESMPYGYRYLGYCQAQLGHRVLKDLPEAKGDESDRLYLAHIAWLEGKGRGELDGLLKIERD</sequence>
<evidence type="ECO:0000313" key="4">
    <source>
        <dbReference type="Proteomes" id="UP000279259"/>
    </source>
</evidence>
<evidence type="ECO:0000256" key="1">
    <source>
        <dbReference type="SAM" id="MobiDB-lite"/>
    </source>
</evidence>
<dbReference type="SUPFAM" id="SSF54427">
    <property type="entry name" value="NTF2-like"/>
    <property type="match status" value="1"/>
</dbReference>
<dbReference type="Proteomes" id="UP000279259">
    <property type="component" value="Unassembled WGS sequence"/>
</dbReference>
<dbReference type="OrthoDB" id="2580317at2759"/>
<feature type="domain" description="SnoaL-like" evidence="2">
    <location>
        <begin position="27"/>
        <end position="118"/>
    </location>
</feature>
<dbReference type="InterPro" id="IPR032710">
    <property type="entry name" value="NTF2-like_dom_sf"/>
</dbReference>
<organism evidence="3 4">
    <name type="scientific">Saitozyma podzolica</name>
    <dbReference type="NCBI Taxonomy" id="1890683"/>
    <lineage>
        <taxon>Eukaryota</taxon>
        <taxon>Fungi</taxon>
        <taxon>Dikarya</taxon>
        <taxon>Basidiomycota</taxon>
        <taxon>Agaricomycotina</taxon>
        <taxon>Tremellomycetes</taxon>
        <taxon>Tremellales</taxon>
        <taxon>Trimorphomycetaceae</taxon>
        <taxon>Saitozyma</taxon>
    </lineage>
</organism>
<protein>
    <recommendedName>
        <fullName evidence="2">SnoaL-like domain-containing protein</fullName>
    </recommendedName>
</protein>
<dbReference type="EMBL" id="RSCD01000003">
    <property type="protein sequence ID" value="RSH93721.1"/>
    <property type="molecule type" value="Genomic_DNA"/>
</dbReference>
<keyword evidence="4" id="KW-1185">Reference proteome</keyword>
<evidence type="ECO:0000313" key="3">
    <source>
        <dbReference type="EMBL" id="RSH93721.1"/>
    </source>
</evidence>
<comment type="caution">
    <text evidence="3">The sequence shown here is derived from an EMBL/GenBank/DDBJ whole genome shotgun (WGS) entry which is preliminary data.</text>
</comment>
<feature type="region of interest" description="Disordered" evidence="1">
    <location>
        <begin position="119"/>
        <end position="162"/>
    </location>
</feature>
<reference evidence="3 4" key="1">
    <citation type="submission" date="2018-11" db="EMBL/GenBank/DDBJ databases">
        <title>Genome sequence of Saitozyma podzolica DSM 27192.</title>
        <authorList>
            <person name="Aliyu H."/>
            <person name="Gorte O."/>
            <person name="Ochsenreither K."/>
        </authorList>
    </citation>
    <scope>NUCLEOTIDE SEQUENCE [LARGE SCALE GENOMIC DNA]</scope>
    <source>
        <strain evidence="3 4">DSM 27192</strain>
    </source>
</reference>
<accession>A0A427YRL6</accession>
<evidence type="ECO:0000259" key="2">
    <source>
        <dbReference type="Pfam" id="PF13577"/>
    </source>
</evidence>
<gene>
    <name evidence="3" type="ORF">EHS25_006368</name>
</gene>